<proteinExistence type="predicted"/>
<organism evidence="2 3">
    <name type="scientific">Trichuris trichiura</name>
    <name type="common">Whipworm</name>
    <name type="synonym">Trichocephalus trichiurus</name>
    <dbReference type="NCBI Taxonomy" id="36087"/>
    <lineage>
        <taxon>Eukaryota</taxon>
        <taxon>Metazoa</taxon>
        <taxon>Ecdysozoa</taxon>
        <taxon>Nematoda</taxon>
        <taxon>Enoplea</taxon>
        <taxon>Dorylaimia</taxon>
        <taxon>Trichinellida</taxon>
        <taxon>Trichuridae</taxon>
        <taxon>Trichuris</taxon>
    </lineage>
</organism>
<reference evidence="2" key="2">
    <citation type="submission" date="2014-03" db="EMBL/GenBank/DDBJ databases">
        <title>The whipworm genome and dual-species transcriptomics of an intimate host-pathogen interaction.</title>
        <authorList>
            <person name="Foth B.J."/>
            <person name="Tsai I.J."/>
            <person name="Reid A.J."/>
            <person name="Bancroft A.J."/>
            <person name="Nichol S."/>
            <person name="Tracey A."/>
            <person name="Holroyd N."/>
            <person name="Cotton J.A."/>
            <person name="Stanley E.J."/>
            <person name="Zarowiecki M."/>
            <person name="Liu J.Z."/>
            <person name="Huckvale T."/>
            <person name="Cooper P.J."/>
            <person name="Grencis R.K."/>
            <person name="Berriman M."/>
        </authorList>
    </citation>
    <scope>NUCLEOTIDE SEQUENCE [LARGE SCALE GENOMIC DNA]</scope>
</reference>
<name>A0A077ZD12_TRITR</name>
<gene>
    <name evidence="2" type="ORF">TTRE_0000654401</name>
</gene>
<evidence type="ECO:0000256" key="1">
    <source>
        <dbReference type="SAM" id="MobiDB-lite"/>
    </source>
</evidence>
<reference evidence="2" key="1">
    <citation type="submission" date="2014-01" db="EMBL/GenBank/DDBJ databases">
        <authorList>
            <person name="Aslett M."/>
        </authorList>
    </citation>
    <scope>NUCLEOTIDE SEQUENCE</scope>
</reference>
<evidence type="ECO:0000313" key="2">
    <source>
        <dbReference type="EMBL" id="CDW58237.1"/>
    </source>
</evidence>
<dbReference type="EMBL" id="HG806291">
    <property type="protein sequence ID" value="CDW58237.1"/>
    <property type="molecule type" value="Genomic_DNA"/>
</dbReference>
<protein>
    <submittedName>
        <fullName evidence="2">Uncharacterized protein</fullName>
    </submittedName>
</protein>
<accession>A0A077ZD12</accession>
<feature type="region of interest" description="Disordered" evidence="1">
    <location>
        <begin position="1"/>
        <end position="44"/>
    </location>
</feature>
<dbReference type="Proteomes" id="UP000030665">
    <property type="component" value="Unassembled WGS sequence"/>
</dbReference>
<evidence type="ECO:0000313" key="3">
    <source>
        <dbReference type="Proteomes" id="UP000030665"/>
    </source>
</evidence>
<keyword evidence="3" id="KW-1185">Reference proteome</keyword>
<dbReference type="AlphaFoldDB" id="A0A077ZD12"/>
<sequence>MRRDTKLLGEVPTPTSPPSRESSRHSGEPTSIREPSVSSDVAEGLDDSYDLAPLRTLHDPYDRASLDFKFVDENAQRLSREYPPPIPLHAT</sequence>